<dbReference type="CDD" id="cd00180">
    <property type="entry name" value="PKc"/>
    <property type="match status" value="1"/>
</dbReference>
<evidence type="ECO:0000256" key="1">
    <source>
        <dbReference type="ARBA" id="ARBA00022737"/>
    </source>
</evidence>
<dbReference type="GO" id="GO:0004672">
    <property type="term" value="F:protein kinase activity"/>
    <property type="evidence" value="ECO:0007669"/>
    <property type="project" value="InterPro"/>
</dbReference>
<accession>A0A8H4RQI1</accession>
<evidence type="ECO:0000256" key="2">
    <source>
        <dbReference type="ARBA" id="ARBA00023043"/>
    </source>
</evidence>
<dbReference type="GO" id="GO:0005524">
    <property type="term" value="F:ATP binding"/>
    <property type="evidence" value="ECO:0007669"/>
    <property type="project" value="InterPro"/>
</dbReference>
<feature type="repeat" description="ANK" evidence="3">
    <location>
        <begin position="903"/>
        <end position="935"/>
    </location>
</feature>
<reference evidence="5 6" key="1">
    <citation type="submission" date="2020-03" db="EMBL/GenBank/DDBJ databases">
        <title>Draft Genome Sequence of Cudoniella acicularis.</title>
        <authorList>
            <person name="Buettner E."/>
            <person name="Kellner H."/>
        </authorList>
    </citation>
    <scope>NUCLEOTIDE SEQUENCE [LARGE SCALE GENOMIC DNA]</scope>
    <source>
        <strain evidence="5 6">DSM 108380</strain>
    </source>
</reference>
<dbReference type="Gene3D" id="3.30.200.20">
    <property type="entry name" value="Phosphorylase Kinase, domain 1"/>
    <property type="match status" value="1"/>
</dbReference>
<proteinExistence type="predicted"/>
<feature type="repeat" description="ANK" evidence="3">
    <location>
        <begin position="966"/>
        <end position="998"/>
    </location>
</feature>
<sequence length="1565" mass="173890">MASILDVESLASTLSWNTRISRTRVSTVDGLSMSTAPVLTAQGLGHVLQTVQKLGLFRFPFEELEHEAILGEGESFRVERCIYNKEVVAVKHVKHVKLEDSESNSQNSYQRLTSILLEIQIMRHAPLKEHPNILSALGYGWKSRGESLLPYVVVEYAAHGSLRAFLRSKSQPVKAKFKIAGDIASGLKSLHMCDIIHGDLKLDNVVVVPYPTRLVKVIAKLCDFGHSIILREGTRNFQYFGTALYNAPEVELQDTCKIDRDALHKCDIWAYGLAIWEIFADGARYFDSSWATNPAYTSEASLGPPGYSEAPRATVTPSDTSYVMISAHSELKNPAPDPRKQTGLGSFDLKHLRRLSRRFVGTLRFPGLTIEKGYLLKLLDNTLQVDPNLRPSQITLLPTMVDWDQPDNGALQGQLAIHTHSAALNFQMLYPLQDYEIPFEYQRQILEKLVSIAESHNSEDEAASSAFQASICYIMGFGTSPDPPAAVRHLRRAKERKHPMAILFGTRLEQALAGVTTEGAPYTKLIIQGFKDQGVEIRGMELRQSGQTLERFQSYTALTGWLLSLDEKECQKMPESHFITMPFMVRMDLLSLAIAMDDLSTVEKFAKTFMQKKTNSSEETALIQACRRGNTEIVLALLNAGADPETVIENGLLGDGARSVAEKLLDPVRKRPQHDLLNHPCSQPYILHPQWPLELIGTPLAFAILSNCTVAVEVLLSLGATPHAPILSSTDRASNISWTPIHLAMKYHLVDILHILLDHMSLTSPFVSRDQIVTLSTFELARSVSHSTYVERLAIHGHDVTTGLVESLALLPAPALNFVSQDGLTPFMEAIDFSNLSVVEAMLQTVPELATKRFVDPGDPGLFTYPVIFAAQIAARRESSLALNIVKLLLSHMPNKHIALDSDGRTPLHMSVIGYSVSTTKWLLENGYSPNICDNNGRPPLHQAKSIASLDILLKAGADIDHADRSGLTCMHLAALQGLEDLVDGLIERNANLNSTTGEIGSPLHCAVLKKSWKIVSALLKAKDSSGNSRINIDARDSQGNSAVHLAAKNFSNEILKALFFHGADANIRNNAGLTPLHHLVLSNDFELVKSFILAEKVVRDGGISDSLKYQQPDAFSAQHLSITYLRKVKSRNWPLIDFDVPNNEGRSPLHTTAMFGAIEIARLLVHNGADMSTRDNEGNTVLHLALMAKDKEVADRGGDKANFVNFLHATILTAENKRGVSIWDLARQQRNFTLMTSLVNDDKSGGLRACRYETLLTRGKGRELLHAAIDASKWEFVRLLLSPMNRDHMWPSEREARTEALDVFKEKDNDPIPEAEPGVKVVLTSWLRFFQSKPTGTNPELIRRLCLEARIRSLHEMKILCRIVSAAADYRALETIGEALEVTDVQNAESLSGVLEFKRMEPKADALFHCNNYCWCSYRICQISMQSLSLIRFKQLKNDFKELKEEALQRWETILSSALSNSPEPETVSLDVFSKSDLVALLRLAAVTRLLIPDRPINESLETENCSLTTSHRLVPAIAKALDRKNGRVLKEKFPVDPDAVVPCCSWFMSQPSDMNDSTSEDDM</sequence>
<evidence type="ECO:0000313" key="6">
    <source>
        <dbReference type="Proteomes" id="UP000566819"/>
    </source>
</evidence>
<protein>
    <recommendedName>
        <fullName evidence="4">Protein kinase domain-containing protein</fullName>
    </recommendedName>
</protein>
<dbReference type="SMART" id="SM00220">
    <property type="entry name" value="S_TKc"/>
    <property type="match status" value="1"/>
</dbReference>
<comment type="caution">
    <text evidence="5">The sequence shown here is derived from an EMBL/GenBank/DDBJ whole genome shotgun (WGS) entry which is preliminary data.</text>
</comment>
<dbReference type="EMBL" id="JAAMPI010000200">
    <property type="protein sequence ID" value="KAF4634220.1"/>
    <property type="molecule type" value="Genomic_DNA"/>
</dbReference>
<dbReference type="PROSITE" id="PS50297">
    <property type="entry name" value="ANK_REP_REGION"/>
    <property type="match status" value="5"/>
</dbReference>
<feature type="domain" description="Protein kinase" evidence="4">
    <location>
        <begin position="64"/>
        <end position="400"/>
    </location>
</feature>
<dbReference type="InterPro" id="IPR002110">
    <property type="entry name" value="Ankyrin_rpt"/>
</dbReference>
<dbReference type="InterPro" id="IPR011009">
    <property type="entry name" value="Kinase-like_dom_sf"/>
</dbReference>
<dbReference type="Pfam" id="PF00023">
    <property type="entry name" value="Ank"/>
    <property type="match status" value="1"/>
</dbReference>
<evidence type="ECO:0000259" key="4">
    <source>
        <dbReference type="PROSITE" id="PS50011"/>
    </source>
</evidence>
<dbReference type="InterPro" id="IPR036770">
    <property type="entry name" value="Ankyrin_rpt-contain_sf"/>
</dbReference>
<dbReference type="PROSITE" id="PS50088">
    <property type="entry name" value="ANK_REPEAT"/>
    <property type="match status" value="5"/>
</dbReference>
<dbReference type="Gene3D" id="1.10.510.10">
    <property type="entry name" value="Transferase(Phosphotransferase) domain 1"/>
    <property type="match status" value="1"/>
</dbReference>
<gene>
    <name evidence="5" type="ORF">G7Y89_g3891</name>
</gene>
<evidence type="ECO:0000313" key="5">
    <source>
        <dbReference type="EMBL" id="KAF4634220.1"/>
    </source>
</evidence>
<dbReference type="PANTHER" id="PTHR24198:SF165">
    <property type="entry name" value="ANKYRIN REPEAT-CONTAINING PROTEIN-RELATED"/>
    <property type="match status" value="1"/>
</dbReference>
<dbReference type="InterPro" id="IPR008271">
    <property type="entry name" value="Ser/Thr_kinase_AS"/>
</dbReference>
<keyword evidence="2 3" id="KW-0040">ANK repeat</keyword>
<feature type="repeat" description="ANK" evidence="3">
    <location>
        <begin position="1039"/>
        <end position="1071"/>
    </location>
</feature>
<dbReference type="Gene3D" id="1.25.40.20">
    <property type="entry name" value="Ankyrin repeat-containing domain"/>
    <property type="match status" value="3"/>
</dbReference>
<organism evidence="5 6">
    <name type="scientific">Cudoniella acicularis</name>
    <dbReference type="NCBI Taxonomy" id="354080"/>
    <lineage>
        <taxon>Eukaryota</taxon>
        <taxon>Fungi</taxon>
        <taxon>Dikarya</taxon>
        <taxon>Ascomycota</taxon>
        <taxon>Pezizomycotina</taxon>
        <taxon>Leotiomycetes</taxon>
        <taxon>Helotiales</taxon>
        <taxon>Tricladiaceae</taxon>
        <taxon>Cudoniella</taxon>
    </lineage>
</organism>
<feature type="repeat" description="ANK" evidence="3">
    <location>
        <begin position="617"/>
        <end position="649"/>
    </location>
</feature>
<dbReference type="SMART" id="SM00248">
    <property type="entry name" value="ANK"/>
    <property type="match status" value="14"/>
</dbReference>
<dbReference type="PROSITE" id="PS00108">
    <property type="entry name" value="PROTEIN_KINASE_ST"/>
    <property type="match status" value="1"/>
</dbReference>
<dbReference type="OrthoDB" id="3253298at2759"/>
<dbReference type="InterPro" id="IPR000719">
    <property type="entry name" value="Prot_kinase_dom"/>
</dbReference>
<dbReference type="PROSITE" id="PS50011">
    <property type="entry name" value="PROTEIN_KINASE_DOM"/>
    <property type="match status" value="1"/>
</dbReference>
<evidence type="ECO:0000256" key="3">
    <source>
        <dbReference type="PROSITE-ProRule" id="PRU00023"/>
    </source>
</evidence>
<dbReference type="SUPFAM" id="SSF56112">
    <property type="entry name" value="Protein kinase-like (PK-like)"/>
    <property type="match status" value="1"/>
</dbReference>
<dbReference type="Proteomes" id="UP000566819">
    <property type="component" value="Unassembled WGS sequence"/>
</dbReference>
<keyword evidence="6" id="KW-1185">Reference proteome</keyword>
<feature type="repeat" description="ANK" evidence="3">
    <location>
        <begin position="1145"/>
        <end position="1177"/>
    </location>
</feature>
<dbReference type="SUPFAM" id="SSF48403">
    <property type="entry name" value="Ankyrin repeat"/>
    <property type="match status" value="2"/>
</dbReference>
<dbReference type="Pfam" id="PF12796">
    <property type="entry name" value="Ank_2"/>
    <property type="match status" value="3"/>
</dbReference>
<keyword evidence="1" id="KW-0677">Repeat</keyword>
<dbReference type="PANTHER" id="PTHR24198">
    <property type="entry name" value="ANKYRIN REPEAT AND PROTEIN KINASE DOMAIN-CONTAINING PROTEIN"/>
    <property type="match status" value="1"/>
</dbReference>
<name>A0A8H4RQI1_9HELO</name>
<dbReference type="Pfam" id="PF00069">
    <property type="entry name" value="Pkinase"/>
    <property type="match status" value="1"/>
</dbReference>